<dbReference type="EMBL" id="CM046509">
    <property type="protein sequence ID" value="KAI8663309.1"/>
    <property type="molecule type" value="Genomic_DNA"/>
</dbReference>
<accession>A0ACC0QRK2</accession>
<gene>
    <name evidence="1" type="ORF">NCS57_00931500</name>
</gene>
<protein>
    <submittedName>
        <fullName evidence="1">N-acetyltransferase domain-containing protein</fullName>
    </submittedName>
</protein>
<proteinExistence type="predicted"/>
<evidence type="ECO:0000313" key="2">
    <source>
        <dbReference type="Proteomes" id="UP001065298"/>
    </source>
</evidence>
<keyword evidence="2" id="KW-1185">Reference proteome</keyword>
<evidence type="ECO:0000313" key="1">
    <source>
        <dbReference type="EMBL" id="KAI8663309.1"/>
    </source>
</evidence>
<organism evidence="1 2">
    <name type="scientific">Fusarium keratoplasticum</name>
    <dbReference type="NCBI Taxonomy" id="1328300"/>
    <lineage>
        <taxon>Eukaryota</taxon>
        <taxon>Fungi</taxon>
        <taxon>Dikarya</taxon>
        <taxon>Ascomycota</taxon>
        <taxon>Pezizomycotina</taxon>
        <taxon>Sordariomycetes</taxon>
        <taxon>Hypocreomycetidae</taxon>
        <taxon>Hypocreales</taxon>
        <taxon>Nectriaceae</taxon>
        <taxon>Fusarium</taxon>
        <taxon>Fusarium solani species complex</taxon>
    </lineage>
</organism>
<dbReference type="Proteomes" id="UP001065298">
    <property type="component" value="Chromosome 7"/>
</dbReference>
<comment type="caution">
    <text evidence="1">The sequence shown here is derived from an EMBL/GenBank/DDBJ whole genome shotgun (WGS) entry which is preliminary data.</text>
</comment>
<reference evidence="1" key="1">
    <citation type="submission" date="2022-06" db="EMBL/GenBank/DDBJ databases">
        <title>Fusarium solani species complex genomes reveal bases of compartmentalisation and animal pathogenesis.</title>
        <authorList>
            <person name="Tsai I.J."/>
        </authorList>
    </citation>
    <scope>NUCLEOTIDE SEQUENCE</scope>
    <source>
        <strain evidence="1">Fu6.1</strain>
    </source>
</reference>
<name>A0ACC0QRK2_9HYPO</name>
<sequence length="64" mass="7156">MGIKIRHAFRSDAVKILRLLHELAAYEDESDAVQATVESLQKTIAFAPEHGKPNEASTPVERIR</sequence>